<dbReference type="SMART" id="SM00855">
    <property type="entry name" value="PGAM"/>
    <property type="match status" value="1"/>
</dbReference>
<dbReference type="OMA" id="HAESRWN"/>
<feature type="signal peptide" evidence="1">
    <location>
        <begin position="1"/>
        <end position="21"/>
    </location>
</feature>
<dbReference type="Proteomes" id="UP000751190">
    <property type="component" value="Unassembled WGS sequence"/>
</dbReference>
<dbReference type="GO" id="GO:0016791">
    <property type="term" value="F:phosphatase activity"/>
    <property type="evidence" value="ECO:0007669"/>
    <property type="project" value="TreeGrafter"/>
</dbReference>
<evidence type="ECO:0000313" key="3">
    <source>
        <dbReference type="Proteomes" id="UP000751190"/>
    </source>
</evidence>
<dbReference type="SUPFAM" id="SSF53254">
    <property type="entry name" value="Phosphoglycerate mutase-like"/>
    <property type="match status" value="1"/>
</dbReference>
<gene>
    <name evidence="2" type="ORF">KFE25_013319</name>
</gene>
<evidence type="ECO:0000313" key="2">
    <source>
        <dbReference type="EMBL" id="KAG8468236.1"/>
    </source>
</evidence>
<name>A0A8J5XG58_DIALT</name>
<dbReference type="Pfam" id="PF00300">
    <property type="entry name" value="His_Phos_1"/>
    <property type="match status" value="1"/>
</dbReference>
<dbReference type="InterPro" id="IPR050275">
    <property type="entry name" value="PGM_Phosphatase"/>
</dbReference>
<evidence type="ECO:0008006" key="4">
    <source>
        <dbReference type="Google" id="ProtNLM"/>
    </source>
</evidence>
<feature type="chain" id="PRO_5035238249" description="Phosphoglycerate mutase" evidence="1">
    <location>
        <begin position="22"/>
        <end position="298"/>
    </location>
</feature>
<dbReference type="AlphaFoldDB" id="A0A8J5XG58"/>
<dbReference type="GO" id="GO:0005829">
    <property type="term" value="C:cytosol"/>
    <property type="evidence" value="ECO:0007669"/>
    <property type="project" value="TreeGrafter"/>
</dbReference>
<keyword evidence="1" id="KW-0732">Signal</keyword>
<keyword evidence="3" id="KW-1185">Reference proteome</keyword>
<dbReference type="Gene3D" id="3.40.50.1240">
    <property type="entry name" value="Phosphoglycerate mutase-like"/>
    <property type="match status" value="1"/>
</dbReference>
<accession>A0A8J5XG58</accession>
<dbReference type="EMBL" id="JAGTXO010000004">
    <property type="protein sequence ID" value="KAG8468236.1"/>
    <property type="molecule type" value="Genomic_DNA"/>
</dbReference>
<sequence length="298" mass="31005">MAIVGRAALGLLCVAPQLCRAASSGGTRTVYIVRHAESRWNAAWKRLNVAAMMAERDHGLTVVGVDQSASLAGVLVGLPISLGAPGAILAASPLCRALQTAAIALCAAGVHSPSSILVLPDARESGGRLGFGRDSAGTPVDELVDNLVAELRGSGARVAASQLRRGELALDLRRLRALQCTGRSWWLPLESAADKRARLRRLLAELFQLASGGEDGVQPRVVLVSHSYVLRDLLLEHVDESAPFARSEARLALVRRSVPNCAVLALDLAVDVGGEASGVTARTRIVGAQVLASGAAAS</sequence>
<comment type="caution">
    <text evidence="2">The sequence shown here is derived from an EMBL/GenBank/DDBJ whole genome shotgun (WGS) entry which is preliminary data.</text>
</comment>
<dbReference type="InterPro" id="IPR029033">
    <property type="entry name" value="His_PPase_superfam"/>
</dbReference>
<evidence type="ECO:0000256" key="1">
    <source>
        <dbReference type="SAM" id="SignalP"/>
    </source>
</evidence>
<dbReference type="PANTHER" id="PTHR48100">
    <property type="entry name" value="BROAD-SPECIFICITY PHOSPHATASE YOR283W-RELATED"/>
    <property type="match status" value="1"/>
</dbReference>
<protein>
    <recommendedName>
        <fullName evidence="4">Phosphoglycerate mutase</fullName>
    </recommendedName>
</protein>
<dbReference type="InterPro" id="IPR013078">
    <property type="entry name" value="His_Pase_superF_clade-1"/>
</dbReference>
<reference evidence="2" key="1">
    <citation type="submission" date="2021-05" db="EMBL/GenBank/DDBJ databases">
        <title>The genome of the haptophyte Pavlova lutheri (Diacronema luteri, Pavlovales) - a model for lipid biosynthesis in eukaryotic algae.</title>
        <authorList>
            <person name="Hulatt C.J."/>
            <person name="Posewitz M.C."/>
        </authorList>
    </citation>
    <scope>NUCLEOTIDE SEQUENCE</scope>
    <source>
        <strain evidence="2">NIVA-4/92</strain>
    </source>
</reference>
<dbReference type="PANTHER" id="PTHR48100:SF44">
    <property type="entry name" value="PHOSPHATASE C1620.13-RELATED"/>
    <property type="match status" value="1"/>
</dbReference>
<dbReference type="CDD" id="cd07067">
    <property type="entry name" value="HP_PGM_like"/>
    <property type="match status" value="1"/>
</dbReference>
<organism evidence="2 3">
    <name type="scientific">Diacronema lutheri</name>
    <name type="common">Unicellular marine alga</name>
    <name type="synonym">Monochrysis lutheri</name>
    <dbReference type="NCBI Taxonomy" id="2081491"/>
    <lineage>
        <taxon>Eukaryota</taxon>
        <taxon>Haptista</taxon>
        <taxon>Haptophyta</taxon>
        <taxon>Pavlovophyceae</taxon>
        <taxon>Pavlovales</taxon>
        <taxon>Pavlovaceae</taxon>
        <taxon>Diacronema</taxon>
    </lineage>
</organism>
<proteinExistence type="predicted"/>
<dbReference type="OrthoDB" id="496981at2759"/>